<dbReference type="PANTHER" id="PTHR24362:SF309">
    <property type="entry name" value="PROTEIN KINASE DOMAIN-CONTAINING PROTEIN"/>
    <property type="match status" value="1"/>
</dbReference>
<keyword evidence="3" id="KW-1185">Reference proteome</keyword>
<accession>A0A9Q0LZH2</accession>
<dbReference type="PANTHER" id="PTHR24362">
    <property type="entry name" value="SERINE/THREONINE-PROTEIN KINASE NEK"/>
    <property type="match status" value="1"/>
</dbReference>
<organism evidence="2 3">
    <name type="scientific">Blomia tropicalis</name>
    <name type="common">Mite</name>
    <dbReference type="NCBI Taxonomy" id="40697"/>
    <lineage>
        <taxon>Eukaryota</taxon>
        <taxon>Metazoa</taxon>
        <taxon>Ecdysozoa</taxon>
        <taxon>Arthropoda</taxon>
        <taxon>Chelicerata</taxon>
        <taxon>Arachnida</taxon>
        <taxon>Acari</taxon>
        <taxon>Acariformes</taxon>
        <taxon>Sarcoptiformes</taxon>
        <taxon>Astigmata</taxon>
        <taxon>Glycyphagoidea</taxon>
        <taxon>Echimyopodidae</taxon>
        <taxon>Blomia</taxon>
    </lineage>
</organism>
<dbReference type="Gene3D" id="1.10.510.10">
    <property type="entry name" value="Transferase(Phosphotransferase) domain 1"/>
    <property type="match status" value="1"/>
</dbReference>
<dbReference type="SMART" id="SM00220">
    <property type="entry name" value="S_TKc"/>
    <property type="match status" value="1"/>
</dbReference>
<dbReference type="EMBL" id="JAPWDV010000003">
    <property type="protein sequence ID" value="KAJ6217338.1"/>
    <property type="molecule type" value="Genomic_DNA"/>
</dbReference>
<proteinExistence type="predicted"/>
<evidence type="ECO:0000313" key="3">
    <source>
        <dbReference type="Proteomes" id="UP001142055"/>
    </source>
</evidence>
<evidence type="ECO:0000313" key="2">
    <source>
        <dbReference type="EMBL" id="KAJ6217338.1"/>
    </source>
</evidence>
<dbReference type="SUPFAM" id="SSF56112">
    <property type="entry name" value="Protein kinase-like (PK-like)"/>
    <property type="match status" value="1"/>
</dbReference>
<dbReference type="AlphaFoldDB" id="A0A9Q0LZH2"/>
<dbReference type="InterPro" id="IPR011009">
    <property type="entry name" value="Kinase-like_dom_sf"/>
</dbReference>
<dbReference type="Proteomes" id="UP001142055">
    <property type="component" value="Chromosome 3"/>
</dbReference>
<comment type="caution">
    <text evidence="2">The sequence shown here is derived from an EMBL/GenBank/DDBJ whole genome shotgun (WGS) entry which is preliminary data.</text>
</comment>
<dbReference type="GO" id="GO:0004672">
    <property type="term" value="F:protein kinase activity"/>
    <property type="evidence" value="ECO:0007669"/>
    <property type="project" value="InterPro"/>
</dbReference>
<dbReference type="Pfam" id="PF00069">
    <property type="entry name" value="Pkinase"/>
    <property type="match status" value="1"/>
</dbReference>
<sequence>MAFNLRNLLGLRDRRERSIEDIMVDRDDYVMPRDPTDFFNHHGYQALVRNQLKLSDVVYHRSFQFGHYFVGKKYDAPLVPRWACEADGVERKNYNMKVFEHNENNSIWENYEYKAKAEIYIRQKLKHENISKYYGTIALSDNHIHRGCYILKLEFTQCNLQSVIDVMHYTVPQSRRLLRQIGGAIQYLHEKKIAHLAITTMTIRIKELDRSNYEEELNHNVIYKLSDFAYARKYKVPYGVAEERELPEFLDDTNYNAPETVGLSYNPFKADMFSLGGVILTSLVGQQTAFRLMNQYSMLAAKDLFRQEVFDFRTMTFTFSSLNNNVDERLDSRHLATFY</sequence>
<dbReference type="InterPro" id="IPR000719">
    <property type="entry name" value="Prot_kinase_dom"/>
</dbReference>
<feature type="domain" description="Protein kinase" evidence="1">
    <location>
        <begin position="59"/>
        <end position="339"/>
    </location>
</feature>
<reference evidence="2" key="1">
    <citation type="submission" date="2022-12" db="EMBL/GenBank/DDBJ databases">
        <title>Genome assemblies of Blomia tropicalis.</title>
        <authorList>
            <person name="Cui Y."/>
        </authorList>
    </citation>
    <scope>NUCLEOTIDE SEQUENCE</scope>
    <source>
        <tissue evidence="2">Adult mites</tissue>
    </source>
</reference>
<dbReference type="GO" id="GO:0005524">
    <property type="term" value="F:ATP binding"/>
    <property type="evidence" value="ECO:0007669"/>
    <property type="project" value="InterPro"/>
</dbReference>
<dbReference type="PROSITE" id="PS50011">
    <property type="entry name" value="PROTEIN_KINASE_DOM"/>
    <property type="match status" value="1"/>
</dbReference>
<evidence type="ECO:0000259" key="1">
    <source>
        <dbReference type="PROSITE" id="PS50011"/>
    </source>
</evidence>
<gene>
    <name evidence="2" type="ORF">RDWZM_008495</name>
</gene>
<protein>
    <recommendedName>
        <fullName evidence="1">Protein kinase domain-containing protein</fullName>
    </recommendedName>
</protein>
<name>A0A9Q0LZH2_BLOTA</name>